<comment type="caution">
    <text evidence="2">The sequence shown here is derived from an EMBL/GenBank/DDBJ whole genome shotgun (WGS) entry which is preliminary data.</text>
</comment>
<accession>A0ABV4CN91</accession>
<keyword evidence="3" id="KW-1185">Reference proteome</keyword>
<sequence>MATELTLLTPVLIVLLLFVVFCGRLADARLRVDDAAHQAVRAATLARSSVQATSSARATAEAALGQAGITCRSLGVKAQVGSLRPGSTVIVTVNCEIGLSDLSLLGVPGATTTEASASSVVDQWRGSVTAGGAGG</sequence>
<dbReference type="EMBL" id="JBGEHV010000059">
    <property type="protein sequence ID" value="MEY8042546.1"/>
    <property type="molecule type" value="Genomic_DNA"/>
</dbReference>
<dbReference type="RefSeq" id="WP_345367115.1">
    <property type="nucleotide sequence ID" value="NZ_BAABII010000018.1"/>
</dbReference>
<proteinExistence type="predicted"/>
<protein>
    <submittedName>
        <fullName evidence="2">TadE/TadG family type IV pilus assembly protein</fullName>
    </submittedName>
</protein>
<gene>
    <name evidence="2" type="ORF">AB8O55_24340</name>
</gene>
<dbReference type="Pfam" id="PF07811">
    <property type="entry name" value="TadE"/>
    <property type="match status" value="1"/>
</dbReference>
<feature type="domain" description="TadE-like" evidence="1">
    <location>
        <begin position="2"/>
        <end position="41"/>
    </location>
</feature>
<name>A0ABV4CN91_9PSEU</name>
<reference evidence="2 3" key="1">
    <citation type="submission" date="2024-08" db="EMBL/GenBank/DDBJ databases">
        <title>Genome mining of Saccharopolyspora cebuensis PGLac3 from Nigerian medicinal plant.</title>
        <authorList>
            <person name="Ezeobiora C.E."/>
            <person name="Igbokwe N.H."/>
            <person name="Amin D.H."/>
            <person name="Mendie U.E."/>
        </authorList>
    </citation>
    <scope>NUCLEOTIDE SEQUENCE [LARGE SCALE GENOMIC DNA]</scope>
    <source>
        <strain evidence="2 3">PGLac3</strain>
    </source>
</reference>
<evidence type="ECO:0000259" key="1">
    <source>
        <dbReference type="Pfam" id="PF07811"/>
    </source>
</evidence>
<dbReference type="InterPro" id="IPR012495">
    <property type="entry name" value="TadE-like_dom"/>
</dbReference>
<evidence type="ECO:0000313" key="2">
    <source>
        <dbReference type="EMBL" id="MEY8042546.1"/>
    </source>
</evidence>
<dbReference type="Proteomes" id="UP001564626">
    <property type="component" value="Unassembled WGS sequence"/>
</dbReference>
<evidence type="ECO:0000313" key="3">
    <source>
        <dbReference type="Proteomes" id="UP001564626"/>
    </source>
</evidence>
<organism evidence="2 3">
    <name type="scientific">Saccharopolyspora cebuensis</name>
    <dbReference type="NCBI Taxonomy" id="418759"/>
    <lineage>
        <taxon>Bacteria</taxon>
        <taxon>Bacillati</taxon>
        <taxon>Actinomycetota</taxon>
        <taxon>Actinomycetes</taxon>
        <taxon>Pseudonocardiales</taxon>
        <taxon>Pseudonocardiaceae</taxon>
        <taxon>Saccharopolyspora</taxon>
    </lineage>
</organism>